<proteinExistence type="predicted"/>
<dbReference type="Proteomes" id="UP000024900">
    <property type="component" value="Unassembled WGS sequence"/>
</dbReference>
<dbReference type="EMBL" id="ADOU02000005">
    <property type="protein sequence ID" value="KGJ66599.1"/>
    <property type="molecule type" value="Genomic_DNA"/>
</dbReference>
<protein>
    <submittedName>
        <fullName evidence="1">Uncharacterized protein</fullName>
    </submittedName>
</protein>
<gene>
    <name evidence="1" type="ORF">BJA5080_03219</name>
</gene>
<evidence type="ECO:0000313" key="1">
    <source>
        <dbReference type="EMBL" id="KGJ66599.1"/>
    </source>
</evidence>
<evidence type="ECO:0000313" key="2">
    <source>
        <dbReference type="Proteomes" id="UP000024900"/>
    </source>
</evidence>
<comment type="caution">
    <text evidence="1">The sequence shown here is derived from an EMBL/GenBank/DDBJ whole genome shotgun (WGS) entry which is preliminary data.</text>
</comment>
<accession>A0A837CBJ2</accession>
<sequence>MIGDFVERALLPFLGLREPEHPALRIQRGALPAQEFLTANFHQPVHALTLQLCEANPLRINLAESRTPRLTISVHIATQNGTAMLAVHCGSFHHTINSQSSISDRRSGR</sequence>
<organism evidence="1 2">
    <name type="scientific">Bradyrhizobium diazoefficiens SEMIA 5080</name>
    <dbReference type="NCBI Taxonomy" id="754504"/>
    <lineage>
        <taxon>Bacteria</taxon>
        <taxon>Pseudomonadati</taxon>
        <taxon>Pseudomonadota</taxon>
        <taxon>Alphaproteobacteria</taxon>
        <taxon>Hyphomicrobiales</taxon>
        <taxon>Nitrobacteraceae</taxon>
        <taxon>Bradyrhizobium</taxon>
    </lineage>
</organism>
<name>A0A837CBJ2_9BRAD</name>
<reference evidence="1 2" key="1">
    <citation type="journal article" date="2014" name="BMC Genomics">
        <title>Comparative genomics of Bradyrhizobium japonicum CPAC 15 and Bradyrhizobium diazoefficiens CPAC 7: elite model strains for understanding symbiotic performance with soybean.</title>
        <authorList>
            <person name="Siqueira A.F."/>
            <person name="Ormeno-Orrillo E."/>
            <person name="Souza R.C."/>
            <person name="Rodrigues E.P."/>
            <person name="Almeida L.G."/>
            <person name="Barcellos F.G."/>
            <person name="Batista J.S."/>
            <person name="Nakatami A.S."/>
            <person name="Martinez-Romero E."/>
            <person name="Vasconcelos A.T."/>
            <person name="Hungria M."/>
        </authorList>
    </citation>
    <scope>NUCLEOTIDE SEQUENCE [LARGE SCALE GENOMIC DNA]</scope>
    <source>
        <strain evidence="1 2">SEMIA 5080</strain>
    </source>
</reference>
<dbReference type="AlphaFoldDB" id="A0A837CBJ2"/>